<dbReference type="GO" id="GO:0005829">
    <property type="term" value="C:cytosol"/>
    <property type="evidence" value="ECO:0007669"/>
    <property type="project" value="TreeGrafter"/>
</dbReference>
<protein>
    <recommendedName>
        <fullName evidence="2">hydroxymethylpyrimidine kinase</fullName>
        <ecNumber evidence="2">2.7.1.49</ecNumber>
    </recommendedName>
</protein>
<sequence>MFQKMVHICCIAAHDTSNGAGITHDCIVAHDFGIMAHPVITAITTQSFYNVEKIEPIYPEIVKMQLESIFRNFPIAAIKIGMLYDPETIKAVAGTISQHPDAITIVDPIIKSSGGENLLARKGYNTLKEELLPLANIITPNRNELEQLSEMAINSIDDALKAAQVISSQYKCNVLVKGGHFDGTILEDFLIGNNLKTSVTHERRNYRYNHGSGCTLSTALTCALALGYNNQEALRHAVNYTTKYFDSMNISMFE</sequence>
<accession>A0A7D3XME0</accession>
<dbReference type="CDD" id="cd01169">
    <property type="entry name" value="HMPP_kinase"/>
    <property type="match status" value="1"/>
</dbReference>
<keyword evidence="5" id="KW-1185">Reference proteome</keyword>
<evidence type="ECO:0000259" key="3">
    <source>
        <dbReference type="Pfam" id="PF08543"/>
    </source>
</evidence>
<comment type="pathway">
    <text evidence="1">Cofactor biosynthesis; thiamine diphosphate biosynthesis.</text>
</comment>
<dbReference type="EMBL" id="CP041345">
    <property type="protein sequence ID" value="QKG80116.1"/>
    <property type="molecule type" value="Genomic_DNA"/>
</dbReference>
<dbReference type="Proteomes" id="UP000500961">
    <property type="component" value="Chromosome"/>
</dbReference>
<evidence type="ECO:0000256" key="2">
    <source>
        <dbReference type="ARBA" id="ARBA00012135"/>
    </source>
</evidence>
<evidence type="ECO:0000313" key="5">
    <source>
        <dbReference type="Proteomes" id="UP000500961"/>
    </source>
</evidence>
<dbReference type="GO" id="GO:0009228">
    <property type="term" value="P:thiamine biosynthetic process"/>
    <property type="evidence" value="ECO:0007669"/>
    <property type="project" value="InterPro"/>
</dbReference>
<dbReference type="KEGG" id="ttz:FHG85_07530"/>
<dbReference type="InterPro" id="IPR029056">
    <property type="entry name" value="Ribokinase-like"/>
</dbReference>
<keyword evidence="4" id="KW-0418">Kinase</keyword>
<reference evidence="4 5" key="1">
    <citation type="submission" date="2019-07" db="EMBL/GenBank/DDBJ databases">
        <title>Thalassofilum flectens gen. nov., sp. nov., a novel moderate thermophilic anaerobe from a shallow sea hot spring in Kunashir Island (Russia), representing a new family in the order Bacteroidales, and proposal of Thalassofilacea fam. nov.</title>
        <authorList>
            <person name="Kochetkova T.V."/>
            <person name="Podosokorskaya O.A."/>
            <person name="Novikov A."/>
            <person name="Elcheninov A.G."/>
            <person name="Toshchakov S.V."/>
            <person name="Kublanov I.V."/>
        </authorList>
    </citation>
    <scope>NUCLEOTIDE SEQUENCE [LARGE SCALE GENOMIC DNA]</scope>
    <source>
        <strain evidence="4 5">38-H</strain>
    </source>
</reference>
<organism evidence="4 5">
    <name type="scientific">Tenuifilum thalassicum</name>
    <dbReference type="NCBI Taxonomy" id="2590900"/>
    <lineage>
        <taxon>Bacteria</taxon>
        <taxon>Pseudomonadati</taxon>
        <taxon>Bacteroidota</taxon>
        <taxon>Bacteroidia</taxon>
        <taxon>Bacteroidales</taxon>
        <taxon>Tenuifilaceae</taxon>
        <taxon>Tenuifilum</taxon>
    </lineage>
</organism>
<feature type="domain" description="Pyridoxamine kinase/Phosphomethylpyrimidine kinase" evidence="3">
    <location>
        <begin position="15"/>
        <end position="245"/>
    </location>
</feature>
<name>A0A7D3XME0_9BACT</name>
<dbReference type="GO" id="GO:0008972">
    <property type="term" value="F:phosphomethylpyrimidine kinase activity"/>
    <property type="evidence" value="ECO:0007669"/>
    <property type="project" value="InterPro"/>
</dbReference>
<proteinExistence type="predicted"/>
<dbReference type="PANTHER" id="PTHR20858">
    <property type="entry name" value="PHOSPHOMETHYLPYRIMIDINE KINASE"/>
    <property type="match status" value="1"/>
</dbReference>
<dbReference type="SUPFAM" id="SSF53613">
    <property type="entry name" value="Ribokinase-like"/>
    <property type="match status" value="1"/>
</dbReference>
<gene>
    <name evidence="4" type="ORF">FHG85_07530</name>
</gene>
<dbReference type="GO" id="GO:0008902">
    <property type="term" value="F:hydroxymethylpyrimidine kinase activity"/>
    <property type="evidence" value="ECO:0007669"/>
    <property type="project" value="UniProtKB-EC"/>
</dbReference>
<dbReference type="Pfam" id="PF08543">
    <property type="entry name" value="Phos_pyr_kin"/>
    <property type="match status" value="1"/>
</dbReference>
<dbReference type="EC" id="2.7.1.49" evidence="2"/>
<dbReference type="PANTHER" id="PTHR20858:SF17">
    <property type="entry name" value="HYDROXYMETHYLPYRIMIDINE_PHOSPHOMETHYLPYRIMIDINE KINASE THI20-RELATED"/>
    <property type="match status" value="1"/>
</dbReference>
<dbReference type="InterPro" id="IPR004399">
    <property type="entry name" value="HMP/HMP-P_kinase_dom"/>
</dbReference>
<dbReference type="InterPro" id="IPR013749">
    <property type="entry name" value="PM/HMP-P_kinase-1"/>
</dbReference>
<dbReference type="Gene3D" id="3.40.1190.20">
    <property type="match status" value="1"/>
</dbReference>
<keyword evidence="4" id="KW-0808">Transferase</keyword>
<evidence type="ECO:0000256" key="1">
    <source>
        <dbReference type="ARBA" id="ARBA00004948"/>
    </source>
</evidence>
<evidence type="ECO:0000313" key="4">
    <source>
        <dbReference type="EMBL" id="QKG80116.1"/>
    </source>
</evidence>
<dbReference type="AlphaFoldDB" id="A0A7D3XME0"/>